<dbReference type="InParanoid" id="A0A024G2Y3"/>
<dbReference type="PANTHER" id="PTHR36234:SF5">
    <property type="entry name" value="LYSYL ENDOPEPTIDASE"/>
    <property type="match status" value="1"/>
</dbReference>
<dbReference type="PANTHER" id="PTHR36234">
    <property type="entry name" value="LYSYL ENDOPEPTIDASE"/>
    <property type="match status" value="1"/>
</dbReference>
<keyword evidence="3" id="KW-0732">Signal</keyword>
<dbReference type="EMBL" id="CAIX01000014">
    <property type="protein sequence ID" value="CCI41016.1"/>
    <property type="molecule type" value="Genomic_DNA"/>
</dbReference>
<dbReference type="AlphaFoldDB" id="A0A024G2Y3"/>
<dbReference type="InterPro" id="IPR043504">
    <property type="entry name" value="Peptidase_S1_PA_chymotrypsin"/>
</dbReference>
<evidence type="ECO:0000313" key="4">
    <source>
        <dbReference type="EMBL" id="CCI41016.1"/>
    </source>
</evidence>
<gene>
    <name evidence="4" type="ORF">BN9_018000</name>
</gene>
<protein>
    <recommendedName>
        <fullName evidence="6">Serine protease</fullName>
    </recommendedName>
</protein>
<dbReference type="OrthoDB" id="100767at2759"/>
<dbReference type="SUPFAM" id="SSF50494">
    <property type="entry name" value="Trypsin-like serine proteases"/>
    <property type="match status" value="1"/>
</dbReference>
<dbReference type="Pfam" id="PF13365">
    <property type="entry name" value="Trypsin_2"/>
    <property type="match status" value="1"/>
</dbReference>
<evidence type="ECO:0000256" key="1">
    <source>
        <dbReference type="ARBA" id="ARBA00023026"/>
    </source>
</evidence>
<name>A0A024G2Y3_9STRA</name>
<evidence type="ECO:0008006" key="6">
    <source>
        <dbReference type="Google" id="ProtNLM"/>
    </source>
</evidence>
<feature type="region of interest" description="Disordered" evidence="2">
    <location>
        <begin position="276"/>
        <end position="298"/>
    </location>
</feature>
<keyword evidence="1" id="KW-0843">Virulence</keyword>
<dbReference type="Gene3D" id="2.40.10.10">
    <property type="entry name" value="Trypsin-like serine proteases"/>
    <property type="match status" value="2"/>
</dbReference>
<feature type="signal peptide" evidence="3">
    <location>
        <begin position="1"/>
        <end position="24"/>
    </location>
</feature>
<accession>A0A024G2Y3</accession>
<dbReference type="STRING" id="65357.A0A024G2Y3"/>
<proteinExistence type="predicted"/>
<reference evidence="4 5" key="1">
    <citation type="submission" date="2012-05" db="EMBL/GenBank/DDBJ databases">
        <title>Recombination and specialization in a pathogen metapopulation.</title>
        <authorList>
            <person name="Gardiner A."/>
            <person name="Kemen E."/>
            <person name="Schultz-Larsen T."/>
            <person name="MacLean D."/>
            <person name="Van Oosterhout C."/>
            <person name="Jones J.D.G."/>
        </authorList>
    </citation>
    <scope>NUCLEOTIDE SEQUENCE [LARGE SCALE GENOMIC DNA]</scope>
    <source>
        <strain evidence="4 5">Ac Nc2</strain>
    </source>
</reference>
<organism evidence="4 5">
    <name type="scientific">Albugo candida</name>
    <dbReference type="NCBI Taxonomy" id="65357"/>
    <lineage>
        <taxon>Eukaryota</taxon>
        <taxon>Sar</taxon>
        <taxon>Stramenopiles</taxon>
        <taxon>Oomycota</taxon>
        <taxon>Peronosporomycetes</taxon>
        <taxon>Albuginales</taxon>
        <taxon>Albuginaceae</taxon>
        <taxon>Albugo</taxon>
    </lineage>
</organism>
<dbReference type="Proteomes" id="UP000053237">
    <property type="component" value="Unassembled WGS sequence"/>
</dbReference>
<keyword evidence="5" id="KW-1185">Reference proteome</keyword>
<evidence type="ECO:0000256" key="3">
    <source>
        <dbReference type="SAM" id="SignalP"/>
    </source>
</evidence>
<comment type="caution">
    <text evidence="4">The sequence shown here is derived from an EMBL/GenBank/DDBJ whole genome shotgun (WGS) entry which is preliminary data.</text>
</comment>
<evidence type="ECO:0000313" key="5">
    <source>
        <dbReference type="Proteomes" id="UP000053237"/>
    </source>
</evidence>
<evidence type="ECO:0000256" key="2">
    <source>
        <dbReference type="SAM" id="MobiDB-lite"/>
    </source>
</evidence>
<feature type="chain" id="PRO_5001529195" description="Serine protease" evidence="3">
    <location>
        <begin position="25"/>
        <end position="466"/>
    </location>
</feature>
<sequence length="466" mass="51642">MIRICMLSLQCIIPFGFMIGGTLADENDRNTTQQIVHIYPHSQKNSSPQVSTFKLYDDESVSCPKKVQLSQLELMPGDCLVIKTEQGGRVIDAEVWSRNEQELLTFSLVEDHLHVSYIPSLTTLILPLNIPSSRRRPVATFSVQRTRDGSMDEDEKTMNPVQETILGNQTDFKPSICFKTVAPQMYAASRAVARLITERNETSRFRPSTTRVSCTGSLVGRGNYLLTNFHCIKQTDSEIPQTKTLFGRRVIYNRNQVSLEGKTINLTVNFRDEAPSCSNDTVDDVSDEKSSSYGTPSATQGRIIAANSRLDYALLELYPIEMGTNLSDIFGSLTLRVQGPRNGETIYIPQHAQGQPKVITISENGQPARVWMDSQVCYNRNRNESLTVAYNADTEPGSSGSPVLSQDDNTVVALHHAGTTMVPYITNIDSESACNEGIRMDVIVRDLIAKKALPYGAVAASCQRSL</sequence>
<dbReference type="InterPro" id="IPR009003">
    <property type="entry name" value="Peptidase_S1_PA"/>
</dbReference>